<sequence>MPPPAPPEPSTASAVLGELQRRYVKWRQRNFNYSRLLAFLAFIALLLGVLFLQRGSHTSFEVHSTLAAGLLPAGDIASVDDVYAWLRGLLEAVWCDPVCGDGVCESPFEYAQYGRFGCRADCGRLQDIQNLTAVRIDLEFDFSHPSGSIPATELMQQASWNLCPAGDSSGCYWSSDQTFEQLTGSVSVVVPDVPDGRWAVVVKRDLFNKVAGGVRIMPLMDRQAQAAKVAVAQRAAAAARSSEAAALDAVVQLGRQDLQQLVNTTLLEQHEAALAAAGQRLQAGQLDEAGYEAEAEALAAQLEDDTAELVAAAGACPELPFYAPEPDASPLDPDTCGKWANLTVLAEQEQLTGMVALVLGRLVPAAAASDAALAAGLAQLQQDAPGLYATVAASRGSNASLPASASPATLAQFYEDPLPAAPAKVALSGRLITAASMSPDALLARAEARLAEMAVAESAVAARPEVQQAAALMQPGGQLAWNYTSWEGGSKAYTSCSLPSRTPQYVGTCVPRVLCSNATSSDGEGCLQVHYSCGAANLPSPSAACGNLCDTQNICAALCECEQECGANEVCQCEACLKMGAADGDPDFVAMQTAAGLAGFTTDATAAVDMLVPLQQEWPGGDSRGEAEAEGSWAASAGSDPALDEPAVGAAPDRRRLLQSDDAMLQAVLGAVGSLQQSQAALEQQVQALQAAVADAAVAATDTSTQALITAGQQQIVAGQAAIKALLSDILGKQTAAAATAAAQMQVLANLQSLQQQQLAAQAQLEQSAKDQTDAIAIALQQDVITLSQALELYRRVRVQMLVASKASVLASIPCTSTTVVEHEFEVEQYLEVPVDTARVRMLGTSNRVIGGLLLFNQRGLPAACANSRFSSIAGTCKKGLDTAPFGVDPVFKSGTSLYNPDLDSAEAVAAYYNCSALATPTFNVTQEGSTGLAASHVTNAPPYCAELFSPRSLPYGFHAATLRQYGDGFPVLFDINLDAAAALNWLTFIQEGLYLDSHTQRLLAQVVAYNPELRLFSSAIVAFDFGKGGSVQVRHKIQTLRVELYATRLDAFRLFLEVVLTLYIAGLAAAELRSMYRVVRLTGSVLSYFTSGWHAMDFASTCLLVACCTMWWVLVWRHAIRFTIDLRFNVYSDLGADAAYLALADSSAGLQAMHAAFSQLQALSDKLAWYAALTGISLLLLIARLLQLMDFQPRLGVVTRSLAHAGPDLLHFGLVFGLVFIGYAFLAHLIFGNAIAGFSTFGGSVNTCFALLLGDTAVNSDLQSLRGLQAVAGAAFFWTFEVLVFLVLLNFLLAIIVDAFSQVKERTTDTTGLHTEVAQMMRHAWESATSRFSRDHLSDAELARLLRWWQSTERSAADINGDGMVDASEAALQERVKPKALRVQGRVVGEDELRQILQAYVVVPEGHIPSDIEASPPKLPAAARLLGSLGLKRAPQLPSHRALDLNAPGGSIKQNLDKVAHYVMQRFGDEADDGERTSGDGSGSESGSADGGHTRPQQGKQSPAVPAAAPLRHGSGDFSIAAIRAGGAAEIAASAQEGWIPARPSPSHLPGSPGEPSNGRRLLQAMQTETEQRGAADASAALLQLQGSLAATQQRLLEASNQLIAQQASVLQAVGSAVTGSSGLQQPGGGGSSLADTGWGLLGLPSFRQRSMLRSDSGRAAALLPPGRPPISSARGGGLEPLGSDDGR</sequence>
<dbReference type="Pfam" id="PF08016">
    <property type="entry name" value="PKD_channel"/>
    <property type="match status" value="1"/>
</dbReference>
<feature type="transmembrane region" description="Helical" evidence="6">
    <location>
        <begin position="33"/>
        <end position="52"/>
    </location>
</feature>
<dbReference type="Proteomes" id="UP000239899">
    <property type="component" value="Unassembled WGS sequence"/>
</dbReference>
<accession>A0A2P6TS23</accession>
<feature type="transmembrane region" description="Helical" evidence="6">
    <location>
        <begin position="1210"/>
        <end position="1228"/>
    </location>
</feature>
<feature type="region of interest" description="Disordered" evidence="5">
    <location>
        <begin position="1470"/>
        <end position="1514"/>
    </location>
</feature>
<dbReference type="PANTHER" id="PTHR10877:SF183">
    <property type="entry name" value="AT14535P-RELATED"/>
    <property type="match status" value="1"/>
</dbReference>
<feature type="region of interest" description="Disordered" evidence="5">
    <location>
        <begin position="616"/>
        <end position="649"/>
    </location>
</feature>
<feature type="region of interest" description="Disordered" evidence="5">
    <location>
        <begin position="1541"/>
        <end position="1561"/>
    </location>
</feature>
<evidence type="ECO:0000256" key="4">
    <source>
        <dbReference type="ARBA" id="ARBA00023136"/>
    </source>
</evidence>
<feature type="transmembrane region" description="Helical" evidence="6">
    <location>
        <begin position="1235"/>
        <end position="1255"/>
    </location>
</feature>
<feature type="domain" description="Polycystin cation channel PKD1/PKD2" evidence="7">
    <location>
        <begin position="1155"/>
        <end position="1304"/>
    </location>
</feature>
<reference evidence="8 9" key="1">
    <citation type="journal article" date="2018" name="Plant J.">
        <title>Genome sequences of Chlorella sorokiniana UTEX 1602 and Micractinium conductrix SAG 241.80: implications to maltose excretion by a green alga.</title>
        <authorList>
            <person name="Arriola M.B."/>
            <person name="Velmurugan N."/>
            <person name="Zhang Y."/>
            <person name="Plunkett M.H."/>
            <person name="Hondzo H."/>
            <person name="Barney B.M."/>
        </authorList>
    </citation>
    <scope>NUCLEOTIDE SEQUENCE [LARGE SCALE GENOMIC DNA]</scope>
    <source>
        <strain evidence="9">UTEX 1602</strain>
    </source>
</reference>
<feature type="transmembrane region" description="Helical" evidence="6">
    <location>
        <begin position="1168"/>
        <end position="1190"/>
    </location>
</feature>
<feature type="compositionally biased region" description="Low complexity" evidence="5">
    <location>
        <begin position="630"/>
        <end position="639"/>
    </location>
</feature>
<evidence type="ECO:0000313" key="8">
    <source>
        <dbReference type="EMBL" id="PRW56857.1"/>
    </source>
</evidence>
<proteinExistence type="predicted"/>
<dbReference type="EMBL" id="LHPG02000008">
    <property type="protein sequence ID" value="PRW56857.1"/>
    <property type="molecule type" value="Genomic_DNA"/>
</dbReference>
<name>A0A2P6TS23_CHLSO</name>
<dbReference type="STRING" id="3076.A0A2P6TS23"/>
<feature type="transmembrane region" description="Helical" evidence="6">
    <location>
        <begin position="1275"/>
        <end position="1298"/>
    </location>
</feature>
<evidence type="ECO:0000256" key="1">
    <source>
        <dbReference type="ARBA" id="ARBA00004141"/>
    </source>
</evidence>
<comment type="caution">
    <text evidence="8">The sequence shown here is derived from an EMBL/GenBank/DDBJ whole genome shotgun (WGS) entry which is preliminary data.</text>
</comment>
<comment type="subcellular location">
    <subcellularLocation>
        <location evidence="1">Membrane</location>
        <topology evidence="1">Multi-pass membrane protein</topology>
    </subcellularLocation>
</comment>
<feature type="transmembrane region" description="Helical" evidence="6">
    <location>
        <begin position="1055"/>
        <end position="1073"/>
    </location>
</feature>
<feature type="region of interest" description="Disordered" evidence="5">
    <location>
        <begin position="1658"/>
        <end position="1689"/>
    </location>
</feature>
<gene>
    <name evidence="8" type="ORF">C2E21_4853</name>
</gene>
<dbReference type="InterPro" id="IPR051223">
    <property type="entry name" value="Polycystin"/>
</dbReference>
<evidence type="ECO:0000256" key="6">
    <source>
        <dbReference type="SAM" id="Phobius"/>
    </source>
</evidence>
<keyword evidence="9" id="KW-1185">Reference proteome</keyword>
<dbReference type="Gene3D" id="1.10.287.70">
    <property type="match status" value="1"/>
</dbReference>
<dbReference type="OrthoDB" id="2017723at2759"/>
<organism evidence="8 9">
    <name type="scientific">Chlorella sorokiniana</name>
    <name type="common">Freshwater green alga</name>
    <dbReference type="NCBI Taxonomy" id="3076"/>
    <lineage>
        <taxon>Eukaryota</taxon>
        <taxon>Viridiplantae</taxon>
        <taxon>Chlorophyta</taxon>
        <taxon>core chlorophytes</taxon>
        <taxon>Trebouxiophyceae</taxon>
        <taxon>Chlorellales</taxon>
        <taxon>Chlorellaceae</taxon>
        <taxon>Chlorella clade</taxon>
        <taxon>Chlorella</taxon>
    </lineage>
</organism>
<evidence type="ECO:0000256" key="3">
    <source>
        <dbReference type="ARBA" id="ARBA00022989"/>
    </source>
</evidence>
<dbReference type="GO" id="GO:0016020">
    <property type="term" value="C:membrane"/>
    <property type="evidence" value="ECO:0007669"/>
    <property type="project" value="UniProtKB-SubCell"/>
</dbReference>
<keyword evidence="3 6" id="KW-1133">Transmembrane helix</keyword>
<feature type="transmembrane region" description="Helical" evidence="6">
    <location>
        <begin position="1093"/>
        <end position="1115"/>
    </location>
</feature>
<dbReference type="InterPro" id="IPR013122">
    <property type="entry name" value="PKD1_2_channel"/>
</dbReference>
<keyword evidence="2 6" id="KW-0812">Transmembrane</keyword>
<evidence type="ECO:0000256" key="5">
    <source>
        <dbReference type="SAM" id="MobiDB-lite"/>
    </source>
</evidence>
<evidence type="ECO:0000259" key="7">
    <source>
        <dbReference type="Pfam" id="PF08016"/>
    </source>
</evidence>
<evidence type="ECO:0000256" key="2">
    <source>
        <dbReference type="ARBA" id="ARBA00022692"/>
    </source>
</evidence>
<keyword evidence="4 6" id="KW-0472">Membrane</keyword>
<dbReference type="PANTHER" id="PTHR10877">
    <property type="entry name" value="POLYCYSTIN FAMILY MEMBER"/>
    <property type="match status" value="1"/>
</dbReference>
<protein>
    <submittedName>
        <fullName evidence="8">Polycystin cation channel family</fullName>
    </submittedName>
</protein>
<evidence type="ECO:0000313" key="9">
    <source>
        <dbReference type="Proteomes" id="UP000239899"/>
    </source>
</evidence>